<feature type="domain" description="Roadblock/LAMTOR2" evidence="2">
    <location>
        <begin position="9"/>
        <end position="102"/>
    </location>
</feature>
<dbReference type="OMA" id="NKETEYI"/>
<reference evidence="3" key="2">
    <citation type="submission" date="2013-10" db="EMBL/GenBank/DDBJ databases">
        <authorList>
            <person name="Aslett M."/>
        </authorList>
    </citation>
    <scope>NUCLEOTIDE SEQUENCE [LARGE SCALE GENOMIC DNA]</scope>
    <source>
        <strain evidence="3">Weybridge</strain>
    </source>
</reference>
<name>U6MD65_EIMMA</name>
<dbReference type="RefSeq" id="XP_013337663.1">
    <property type="nucleotide sequence ID" value="XM_013482209.1"/>
</dbReference>
<dbReference type="AlphaFoldDB" id="U6MD65"/>
<dbReference type="SUPFAM" id="SSF103196">
    <property type="entry name" value="Roadblock/LC7 domain"/>
    <property type="match status" value="1"/>
</dbReference>
<dbReference type="EMBL" id="HG721982">
    <property type="protein sequence ID" value="CDJ61013.1"/>
    <property type="molecule type" value="Genomic_DNA"/>
</dbReference>
<accession>U6MD65</accession>
<dbReference type="InterPro" id="IPR004942">
    <property type="entry name" value="Roadblock/LAMTOR2_dom"/>
</dbReference>
<gene>
    <name evidence="3" type="ORF">EMWEY_00008620</name>
</gene>
<dbReference type="Pfam" id="PF03259">
    <property type="entry name" value="Robl_LC7"/>
    <property type="match status" value="1"/>
</dbReference>
<evidence type="ECO:0000256" key="1">
    <source>
        <dbReference type="ARBA" id="ARBA00007191"/>
    </source>
</evidence>
<keyword evidence="4" id="KW-1185">Reference proteome</keyword>
<dbReference type="GeneID" id="25334848"/>
<protein>
    <submittedName>
        <fullName evidence="3">Roadblock/LC7 domain-containing protein, putative</fullName>
    </submittedName>
</protein>
<organism evidence="3 4">
    <name type="scientific">Eimeria maxima</name>
    <name type="common">Coccidian parasite</name>
    <dbReference type="NCBI Taxonomy" id="5804"/>
    <lineage>
        <taxon>Eukaryota</taxon>
        <taxon>Sar</taxon>
        <taxon>Alveolata</taxon>
        <taxon>Apicomplexa</taxon>
        <taxon>Conoidasida</taxon>
        <taxon>Coccidia</taxon>
        <taxon>Eucoccidiorida</taxon>
        <taxon>Eimeriorina</taxon>
        <taxon>Eimeriidae</taxon>
        <taxon>Eimeria</taxon>
    </lineage>
</organism>
<dbReference type="Proteomes" id="UP000030763">
    <property type="component" value="Unassembled WGS sequence"/>
</dbReference>
<proteinExistence type="inferred from homology"/>
<evidence type="ECO:0000313" key="4">
    <source>
        <dbReference type="Proteomes" id="UP000030763"/>
    </source>
</evidence>
<dbReference type="OrthoDB" id="9985637at2759"/>
<dbReference type="PANTHER" id="PTHR10779">
    <property type="entry name" value="DYNEIN LIGHT CHAIN ROADBLOCK"/>
    <property type="match status" value="1"/>
</dbReference>
<dbReference type="Gene3D" id="3.30.450.30">
    <property type="entry name" value="Dynein light chain 2a, cytoplasmic"/>
    <property type="match status" value="1"/>
</dbReference>
<sequence>MSGSQNEADDVLRAWLSNNPSVVGYVVVNSDGIPIRNHEKLSRESSVHYASLLTVFCAKAKQYMKELFPSDGDLTTVRVRTQKGLEIITCQIASGYSLIAIQNCTDKPYFSSDAPPTAASDGQEAERDA</sequence>
<dbReference type="VEuPathDB" id="ToxoDB:EMWEY_00008620"/>
<evidence type="ECO:0000259" key="2">
    <source>
        <dbReference type="SMART" id="SM00960"/>
    </source>
</evidence>
<dbReference type="SMART" id="SM00960">
    <property type="entry name" value="Robl_LC7"/>
    <property type="match status" value="1"/>
</dbReference>
<comment type="similarity">
    <text evidence="1">Belongs to the GAMAD family.</text>
</comment>
<reference evidence="3" key="1">
    <citation type="submission" date="2013-10" db="EMBL/GenBank/DDBJ databases">
        <title>Genomic analysis of the causative agents of coccidiosis in chickens.</title>
        <authorList>
            <person name="Reid A.J."/>
            <person name="Blake D."/>
            <person name="Billington K."/>
            <person name="Browne H."/>
            <person name="Dunn M."/>
            <person name="Hung S."/>
            <person name="Kawahara F."/>
            <person name="Miranda-Saavedra D."/>
            <person name="Mourier T."/>
            <person name="Nagra H."/>
            <person name="Otto T.D."/>
            <person name="Rawlings N."/>
            <person name="Sanchez A."/>
            <person name="Sanders M."/>
            <person name="Subramaniam C."/>
            <person name="Tay Y."/>
            <person name="Dear P."/>
            <person name="Doerig C."/>
            <person name="Gruber A."/>
            <person name="Parkinson J."/>
            <person name="Shirley M."/>
            <person name="Wan K.L."/>
            <person name="Berriman M."/>
            <person name="Tomley F."/>
            <person name="Pain A."/>
        </authorList>
    </citation>
    <scope>NUCLEOTIDE SEQUENCE [LARGE SCALE GENOMIC DNA]</scope>
    <source>
        <strain evidence="3">Weybridge</strain>
    </source>
</reference>
<evidence type="ECO:0000313" key="3">
    <source>
        <dbReference type="EMBL" id="CDJ61013.1"/>
    </source>
</evidence>